<protein>
    <submittedName>
        <fullName evidence="2">Uncharacterized protein</fullName>
    </submittedName>
</protein>
<organism evidence="2 3">
    <name type="scientific">Aldrovandia affinis</name>
    <dbReference type="NCBI Taxonomy" id="143900"/>
    <lineage>
        <taxon>Eukaryota</taxon>
        <taxon>Metazoa</taxon>
        <taxon>Chordata</taxon>
        <taxon>Craniata</taxon>
        <taxon>Vertebrata</taxon>
        <taxon>Euteleostomi</taxon>
        <taxon>Actinopterygii</taxon>
        <taxon>Neopterygii</taxon>
        <taxon>Teleostei</taxon>
        <taxon>Notacanthiformes</taxon>
        <taxon>Halosauridae</taxon>
        <taxon>Aldrovandia</taxon>
    </lineage>
</organism>
<name>A0AAD7SVW2_9TELE</name>
<sequence length="311" mass="33074">MSVPSSCLNCHGRYSRVNAFFWLALITSSGEGVWKWKGVMSNKGPCSLAFTSSICLLYRNALCAPVLPFAERWPGDRTESVSANTEGLAKTEGLTPPRQGPDAGESDGDSPRERARATGPPDRRHGRPVSAEGPLDERAQVHARERVRGGQRFGPGVLATGHWGLRLVRRATRGCLSPALSAIQPRRGGGGGGGGGGQKPRFGEGVGQGRTALVITAPAADVYRTALEDRAKAGKTGGAQFWPDAWRSASDKLPRELKRGLVPGPAAFKGPKALSEKALWRLEATGDAERLSDRLFVSYALLPGAVLMLLT</sequence>
<dbReference type="Proteomes" id="UP001221898">
    <property type="component" value="Unassembled WGS sequence"/>
</dbReference>
<proteinExistence type="predicted"/>
<feature type="compositionally biased region" description="Gly residues" evidence="1">
    <location>
        <begin position="187"/>
        <end position="200"/>
    </location>
</feature>
<evidence type="ECO:0000313" key="2">
    <source>
        <dbReference type="EMBL" id="KAJ8409660.1"/>
    </source>
</evidence>
<keyword evidence="3" id="KW-1185">Reference proteome</keyword>
<gene>
    <name evidence="2" type="ORF">AAFF_G00217190</name>
</gene>
<evidence type="ECO:0000256" key="1">
    <source>
        <dbReference type="SAM" id="MobiDB-lite"/>
    </source>
</evidence>
<comment type="caution">
    <text evidence="2">The sequence shown here is derived from an EMBL/GenBank/DDBJ whole genome shotgun (WGS) entry which is preliminary data.</text>
</comment>
<dbReference type="AlphaFoldDB" id="A0AAD7SVW2"/>
<dbReference type="EMBL" id="JAINUG010000029">
    <property type="protein sequence ID" value="KAJ8409660.1"/>
    <property type="molecule type" value="Genomic_DNA"/>
</dbReference>
<feature type="region of interest" description="Disordered" evidence="1">
    <location>
        <begin position="181"/>
        <end position="200"/>
    </location>
</feature>
<accession>A0AAD7SVW2</accession>
<feature type="region of interest" description="Disordered" evidence="1">
    <location>
        <begin position="77"/>
        <end position="139"/>
    </location>
</feature>
<reference evidence="2" key="1">
    <citation type="journal article" date="2023" name="Science">
        <title>Genome structures resolve the early diversification of teleost fishes.</title>
        <authorList>
            <person name="Parey E."/>
            <person name="Louis A."/>
            <person name="Montfort J."/>
            <person name="Bouchez O."/>
            <person name="Roques C."/>
            <person name="Iampietro C."/>
            <person name="Lluch J."/>
            <person name="Castinel A."/>
            <person name="Donnadieu C."/>
            <person name="Desvignes T."/>
            <person name="Floi Bucao C."/>
            <person name="Jouanno E."/>
            <person name="Wen M."/>
            <person name="Mejri S."/>
            <person name="Dirks R."/>
            <person name="Jansen H."/>
            <person name="Henkel C."/>
            <person name="Chen W.J."/>
            <person name="Zahm M."/>
            <person name="Cabau C."/>
            <person name="Klopp C."/>
            <person name="Thompson A.W."/>
            <person name="Robinson-Rechavi M."/>
            <person name="Braasch I."/>
            <person name="Lecointre G."/>
            <person name="Bobe J."/>
            <person name="Postlethwait J.H."/>
            <person name="Berthelot C."/>
            <person name="Roest Crollius H."/>
            <person name="Guiguen Y."/>
        </authorList>
    </citation>
    <scope>NUCLEOTIDE SEQUENCE</scope>
    <source>
        <strain evidence="2">NC1722</strain>
    </source>
</reference>
<evidence type="ECO:0000313" key="3">
    <source>
        <dbReference type="Proteomes" id="UP001221898"/>
    </source>
</evidence>